<dbReference type="Gene3D" id="3.40.50.300">
    <property type="entry name" value="P-loop containing nucleotide triphosphate hydrolases"/>
    <property type="match status" value="1"/>
</dbReference>
<dbReference type="SUPFAM" id="SSF52540">
    <property type="entry name" value="P-loop containing nucleoside triphosphate hydrolases"/>
    <property type="match status" value="1"/>
</dbReference>
<keyword evidence="7 10" id="KW-0862">Zinc</keyword>
<dbReference type="InterPro" id="IPR010914">
    <property type="entry name" value="RsgA_GTPase_dom"/>
</dbReference>
<dbReference type="GO" id="GO:0003924">
    <property type="term" value="F:GTPase activity"/>
    <property type="evidence" value="ECO:0007669"/>
    <property type="project" value="UniProtKB-UniRule"/>
</dbReference>
<sequence>MATGRIVKAVSGFYYVDSEEGYFQCRGRGLFRKQKIKPLVGDFVRFEAENHTDGYVLEIKERSNELVRPPVANIDQALLIFSAVEPGFSTWLLDRFLVHVENEEIQPVILVSKWDKADEAKKETLRAIQKDYEGIGYPFHFYSTKTGEGIEEAAAYFPEKYSLLSGQSGVGKSSLLNAVAPDLDLETANISGALGRGKHTTRHVEFLRVNNGWVADTPGFSSLDFGSITAEDLDICFPEMRARMPDCKFRGCSHRQEPGCAIRLDVEEGRIPSHRYEHYKQFHEEISSTPRRY</sequence>
<comment type="similarity">
    <text evidence="10">Belongs to the TRAFAC class YlqF/YawG GTPase family. RsgA subfamily.</text>
</comment>
<comment type="function">
    <text evidence="10">One of several proteins that assist in the late maturation steps of the functional core of the 30S ribosomal subunit. Helps release RbfA from mature subunits. May play a role in the assembly of ribosomal proteins into the subunit. Circularly permuted GTPase that catalyzes slow GTP hydrolysis, GTPase activity is stimulated by the 30S ribosomal subunit.</text>
</comment>
<dbReference type="NCBIfam" id="TIGR00157">
    <property type="entry name" value="ribosome small subunit-dependent GTPase A"/>
    <property type="match status" value="1"/>
</dbReference>
<protein>
    <recommendedName>
        <fullName evidence="10">Small ribosomal subunit biogenesis GTPase RsgA</fullName>
        <ecNumber evidence="10">3.6.1.-</ecNumber>
    </recommendedName>
</protein>
<reference evidence="13 14" key="1">
    <citation type="submission" date="2016-10" db="EMBL/GenBank/DDBJ databases">
        <authorList>
            <person name="de Groot N.N."/>
        </authorList>
    </citation>
    <scope>NUCLEOTIDE SEQUENCE [LARGE SCALE GENOMIC DNA]</scope>
    <source>
        <strain evidence="13 14">DSM 23126</strain>
    </source>
</reference>
<keyword evidence="2 10" id="KW-0690">Ribosome biogenesis</keyword>
<dbReference type="CDD" id="cd04466">
    <property type="entry name" value="S1_YloQ_GTPase"/>
    <property type="match status" value="1"/>
</dbReference>
<feature type="binding site" evidence="10">
    <location>
        <position position="247"/>
    </location>
    <ligand>
        <name>Zn(2+)</name>
        <dbReference type="ChEBI" id="CHEBI:29105"/>
    </ligand>
</feature>
<comment type="subcellular location">
    <subcellularLocation>
        <location evidence="10">Cytoplasm</location>
    </subcellularLocation>
</comment>
<dbReference type="InterPro" id="IPR031944">
    <property type="entry name" value="RsgA_N"/>
</dbReference>
<keyword evidence="1 10" id="KW-0963">Cytoplasm</keyword>
<dbReference type="OrthoDB" id="9809485at2"/>
<evidence type="ECO:0000256" key="8">
    <source>
        <dbReference type="ARBA" id="ARBA00022884"/>
    </source>
</evidence>
<keyword evidence="9 10" id="KW-0342">GTP-binding</keyword>
<dbReference type="GO" id="GO:0005737">
    <property type="term" value="C:cytoplasm"/>
    <property type="evidence" value="ECO:0007669"/>
    <property type="project" value="UniProtKB-SubCell"/>
</dbReference>
<dbReference type="GO" id="GO:0019843">
    <property type="term" value="F:rRNA binding"/>
    <property type="evidence" value="ECO:0007669"/>
    <property type="project" value="UniProtKB-KW"/>
</dbReference>
<dbReference type="EMBL" id="FNNC01000001">
    <property type="protein sequence ID" value="SDW03653.1"/>
    <property type="molecule type" value="Genomic_DNA"/>
</dbReference>
<keyword evidence="8 10" id="KW-0694">RNA-binding</keyword>
<keyword evidence="3 10" id="KW-0479">Metal-binding</keyword>
<dbReference type="Pfam" id="PF16745">
    <property type="entry name" value="RsgA_N"/>
    <property type="match status" value="1"/>
</dbReference>
<keyword evidence="5 10" id="KW-0547">Nucleotide-binding</keyword>
<evidence type="ECO:0000256" key="7">
    <source>
        <dbReference type="ARBA" id="ARBA00022833"/>
    </source>
</evidence>
<feature type="domain" description="EngC GTPase" evidence="11">
    <location>
        <begin position="72"/>
        <end position="221"/>
    </location>
</feature>
<comment type="cofactor">
    <cofactor evidence="10">
        <name>Zn(2+)</name>
        <dbReference type="ChEBI" id="CHEBI:29105"/>
    </cofactor>
    <text evidence="10">Binds 1 zinc ion per subunit.</text>
</comment>
<evidence type="ECO:0000259" key="12">
    <source>
        <dbReference type="PROSITE" id="PS51721"/>
    </source>
</evidence>
<evidence type="ECO:0000313" key="13">
    <source>
        <dbReference type="EMBL" id="SDW03653.1"/>
    </source>
</evidence>
<evidence type="ECO:0000256" key="9">
    <source>
        <dbReference type="ARBA" id="ARBA00023134"/>
    </source>
</evidence>
<dbReference type="GO" id="GO:0042274">
    <property type="term" value="P:ribosomal small subunit biogenesis"/>
    <property type="evidence" value="ECO:0007669"/>
    <property type="project" value="UniProtKB-UniRule"/>
</dbReference>
<dbReference type="CDD" id="cd01854">
    <property type="entry name" value="YjeQ_EngC"/>
    <property type="match status" value="1"/>
</dbReference>
<dbReference type="PROSITE" id="PS50936">
    <property type="entry name" value="ENGC_GTPASE"/>
    <property type="match status" value="1"/>
</dbReference>
<dbReference type="PANTHER" id="PTHR32120">
    <property type="entry name" value="SMALL RIBOSOMAL SUBUNIT BIOGENESIS GTPASE RSGA"/>
    <property type="match status" value="1"/>
</dbReference>
<dbReference type="HAMAP" id="MF_01820">
    <property type="entry name" value="GTPase_RsgA"/>
    <property type="match status" value="1"/>
</dbReference>
<dbReference type="PANTHER" id="PTHR32120:SF11">
    <property type="entry name" value="SMALL RIBOSOMAL SUBUNIT BIOGENESIS GTPASE RSGA 1, MITOCHONDRIAL-RELATED"/>
    <property type="match status" value="1"/>
</dbReference>
<dbReference type="STRING" id="1122204.SAMN05421781_0213"/>
<feature type="binding site" evidence="10">
    <location>
        <position position="254"/>
    </location>
    <ligand>
        <name>Zn(2+)</name>
        <dbReference type="ChEBI" id="CHEBI:29105"/>
    </ligand>
</feature>
<feature type="binding site" evidence="10">
    <location>
        <begin position="166"/>
        <end position="174"/>
    </location>
    <ligand>
        <name>GTP</name>
        <dbReference type="ChEBI" id="CHEBI:37565"/>
    </ligand>
</feature>
<keyword evidence="14" id="KW-1185">Reference proteome</keyword>
<feature type="binding site" evidence="10">
    <location>
        <position position="252"/>
    </location>
    <ligand>
        <name>Zn(2+)</name>
        <dbReference type="ChEBI" id="CHEBI:29105"/>
    </ligand>
</feature>
<keyword evidence="4 10" id="KW-0699">rRNA-binding</keyword>
<evidence type="ECO:0000313" key="14">
    <source>
        <dbReference type="Proteomes" id="UP000199488"/>
    </source>
</evidence>
<feature type="binding site" evidence="10">
    <location>
        <position position="260"/>
    </location>
    <ligand>
        <name>Zn(2+)</name>
        <dbReference type="ChEBI" id="CHEBI:29105"/>
    </ligand>
</feature>
<dbReference type="InterPro" id="IPR030378">
    <property type="entry name" value="G_CP_dom"/>
</dbReference>
<dbReference type="PROSITE" id="PS51721">
    <property type="entry name" value="G_CP"/>
    <property type="match status" value="1"/>
</dbReference>
<evidence type="ECO:0000256" key="4">
    <source>
        <dbReference type="ARBA" id="ARBA00022730"/>
    </source>
</evidence>
<evidence type="ECO:0000256" key="3">
    <source>
        <dbReference type="ARBA" id="ARBA00022723"/>
    </source>
</evidence>
<evidence type="ECO:0000256" key="2">
    <source>
        <dbReference type="ARBA" id="ARBA00022517"/>
    </source>
</evidence>
<feature type="binding site" evidence="10">
    <location>
        <begin position="112"/>
        <end position="115"/>
    </location>
    <ligand>
        <name>GTP</name>
        <dbReference type="ChEBI" id="CHEBI:37565"/>
    </ligand>
</feature>
<comment type="subunit">
    <text evidence="10">Monomer. Associates with 30S ribosomal subunit, binds 16S rRNA.</text>
</comment>
<evidence type="ECO:0000256" key="10">
    <source>
        <dbReference type="HAMAP-Rule" id="MF_01820"/>
    </source>
</evidence>
<dbReference type="RefSeq" id="WP_091610257.1">
    <property type="nucleotide sequence ID" value="NZ_FNNC01000001.1"/>
</dbReference>
<feature type="domain" description="CP-type G" evidence="12">
    <location>
        <begin position="63"/>
        <end position="223"/>
    </location>
</feature>
<dbReference type="InterPro" id="IPR012340">
    <property type="entry name" value="NA-bd_OB-fold"/>
</dbReference>
<dbReference type="GO" id="GO:0046872">
    <property type="term" value="F:metal ion binding"/>
    <property type="evidence" value="ECO:0007669"/>
    <property type="project" value="UniProtKB-KW"/>
</dbReference>
<evidence type="ECO:0000259" key="11">
    <source>
        <dbReference type="PROSITE" id="PS50936"/>
    </source>
</evidence>
<keyword evidence="6 10" id="KW-0378">Hydrolase</keyword>
<dbReference type="InterPro" id="IPR004881">
    <property type="entry name" value="Ribosome_biogen_GTPase_RsgA"/>
</dbReference>
<dbReference type="GO" id="GO:0005525">
    <property type="term" value="F:GTP binding"/>
    <property type="evidence" value="ECO:0007669"/>
    <property type="project" value="UniProtKB-UniRule"/>
</dbReference>
<evidence type="ECO:0000256" key="1">
    <source>
        <dbReference type="ARBA" id="ARBA00022490"/>
    </source>
</evidence>
<evidence type="ECO:0000256" key="6">
    <source>
        <dbReference type="ARBA" id="ARBA00022801"/>
    </source>
</evidence>
<gene>
    <name evidence="10" type="primary">rsgA</name>
    <name evidence="13" type="ORF">SAMN05421781_0213</name>
</gene>
<dbReference type="Proteomes" id="UP000199488">
    <property type="component" value="Unassembled WGS sequence"/>
</dbReference>
<accession>A0A1H2Q8Y7</accession>
<dbReference type="SUPFAM" id="SSF50249">
    <property type="entry name" value="Nucleic acid-binding proteins"/>
    <property type="match status" value="1"/>
</dbReference>
<dbReference type="AlphaFoldDB" id="A0A1H2Q8Y7"/>
<organism evidence="13 14">
    <name type="scientific">Marinococcus luteus</name>
    <dbReference type="NCBI Taxonomy" id="1122204"/>
    <lineage>
        <taxon>Bacteria</taxon>
        <taxon>Bacillati</taxon>
        <taxon>Bacillota</taxon>
        <taxon>Bacilli</taxon>
        <taxon>Bacillales</taxon>
        <taxon>Bacillaceae</taxon>
        <taxon>Marinococcus</taxon>
    </lineage>
</organism>
<evidence type="ECO:0000256" key="5">
    <source>
        <dbReference type="ARBA" id="ARBA00022741"/>
    </source>
</evidence>
<dbReference type="Pfam" id="PF03193">
    <property type="entry name" value="RsgA_GTPase"/>
    <property type="match status" value="1"/>
</dbReference>
<dbReference type="InterPro" id="IPR027417">
    <property type="entry name" value="P-loop_NTPase"/>
</dbReference>
<proteinExistence type="inferred from homology"/>
<name>A0A1H2Q8Y7_9BACI</name>
<dbReference type="EC" id="3.6.1.-" evidence="10"/>
<dbReference type="Gene3D" id="1.10.40.50">
    <property type="entry name" value="Probable gtpase engc, domain 3"/>
    <property type="match status" value="1"/>
</dbReference>
<dbReference type="Gene3D" id="2.40.50.140">
    <property type="entry name" value="Nucleic acid-binding proteins"/>
    <property type="match status" value="1"/>
</dbReference>